<dbReference type="RefSeq" id="XP_060432883.1">
    <property type="nucleotide sequence ID" value="XM_060567530.1"/>
</dbReference>
<proteinExistence type="predicted"/>
<evidence type="ECO:0000256" key="1">
    <source>
        <dbReference type="SAM" id="MobiDB-lite"/>
    </source>
</evidence>
<feature type="region of interest" description="Disordered" evidence="1">
    <location>
        <begin position="249"/>
        <end position="278"/>
    </location>
</feature>
<reference evidence="2" key="1">
    <citation type="submission" date="2021-06" db="EMBL/GenBank/DDBJ databases">
        <title>Comparative genomics, transcriptomics and evolutionary studies reveal genomic signatures of adaptation to plant cell wall in hemibiotrophic fungi.</title>
        <authorList>
            <consortium name="DOE Joint Genome Institute"/>
            <person name="Baroncelli R."/>
            <person name="Diaz J.F."/>
            <person name="Benocci T."/>
            <person name="Peng M."/>
            <person name="Battaglia E."/>
            <person name="Haridas S."/>
            <person name="Andreopoulos W."/>
            <person name="Labutti K."/>
            <person name="Pangilinan J."/>
            <person name="Floch G.L."/>
            <person name="Makela M.R."/>
            <person name="Henrissat B."/>
            <person name="Grigoriev I.V."/>
            <person name="Crouch J.A."/>
            <person name="De Vries R.P."/>
            <person name="Sukno S.A."/>
            <person name="Thon M.R."/>
        </authorList>
    </citation>
    <scope>NUCLEOTIDE SEQUENCE</scope>
    <source>
        <strain evidence="2">CBS 193.32</strain>
    </source>
</reference>
<feature type="compositionally biased region" description="Basic residues" evidence="1">
    <location>
        <begin position="63"/>
        <end position="72"/>
    </location>
</feature>
<gene>
    <name evidence="2" type="ORF">BDP55DRAFT_431956</name>
</gene>
<feature type="region of interest" description="Disordered" evidence="1">
    <location>
        <begin position="1"/>
        <end position="32"/>
    </location>
</feature>
<evidence type="ECO:0000313" key="2">
    <source>
        <dbReference type="EMBL" id="KAK1689188.1"/>
    </source>
</evidence>
<feature type="compositionally biased region" description="Pro residues" evidence="1">
    <location>
        <begin position="16"/>
        <end position="26"/>
    </location>
</feature>
<dbReference type="AlphaFoldDB" id="A0AAJ0F152"/>
<sequence length="306" mass="34314">MHKKKASFRLRDPAYLRPPPLPPPEATLPSVPERRDLELKRVGSLYLPSYLTTYLHRTAPHRTVHPARHHRTVPLEHLEKKKKTQRSACFPTIETRLHRNAPSHALHQVLIVSSAILLQLDSTPLLSLTSLLSSLSLGQLRASASRPLPLPPQQFIACFTLPLSFCLVLCTSTSTAPTHTPHTHLTFVADTRGHRHPGFGGSDLIFTFFFSPAVLRSACLKKASHSCLPELLDLLPGKRRVSRLHRHNPLQAPIPQPPPLHHRAPALRTLPPQPRGNERLQHKLPALLLEHSRLHQLPPGDQSVKR</sequence>
<dbReference type="EMBL" id="JAHMHR010000009">
    <property type="protein sequence ID" value="KAK1689188.1"/>
    <property type="molecule type" value="Genomic_DNA"/>
</dbReference>
<keyword evidence="3" id="KW-1185">Reference proteome</keyword>
<dbReference type="GeneID" id="85452056"/>
<evidence type="ECO:0000313" key="3">
    <source>
        <dbReference type="Proteomes" id="UP001224890"/>
    </source>
</evidence>
<name>A0AAJ0F152_9PEZI</name>
<feature type="region of interest" description="Disordered" evidence="1">
    <location>
        <begin position="63"/>
        <end position="83"/>
    </location>
</feature>
<accession>A0AAJ0F152</accession>
<dbReference type="Proteomes" id="UP001224890">
    <property type="component" value="Unassembled WGS sequence"/>
</dbReference>
<protein>
    <submittedName>
        <fullName evidence="2">Uncharacterized protein</fullName>
    </submittedName>
</protein>
<organism evidence="2 3">
    <name type="scientific">Colletotrichum godetiae</name>
    <dbReference type="NCBI Taxonomy" id="1209918"/>
    <lineage>
        <taxon>Eukaryota</taxon>
        <taxon>Fungi</taxon>
        <taxon>Dikarya</taxon>
        <taxon>Ascomycota</taxon>
        <taxon>Pezizomycotina</taxon>
        <taxon>Sordariomycetes</taxon>
        <taxon>Hypocreomycetidae</taxon>
        <taxon>Glomerellales</taxon>
        <taxon>Glomerellaceae</taxon>
        <taxon>Colletotrichum</taxon>
        <taxon>Colletotrichum acutatum species complex</taxon>
    </lineage>
</organism>
<comment type="caution">
    <text evidence="2">The sequence shown here is derived from an EMBL/GenBank/DDBJ whole genome shotgun (WGS) entry which is preliminary data.</text>
</comment>